<dbReference type="Pfam" id="PF01039">
    <property type="entry name" value="Carboxyl_trans"/>
    <property type="match status" value="1"/>
</dbReference>
<dbReference type="AlphaFoldDB" id="A0A2Y9A028"/>
<dbReference type="Gene3D" id="3.90.226.10">
    <property type="entry name" value="2-enoyl-CoA Hydratase, Chain A, domain 1"/>
    <property type="match status" value="2"/>
</dbReference>
<organism evidence="3 4">
    <name type="scientific">Branchiibius hedensis</name>
    <dbReference type="NCBI Taxonomy" id="672460"/>
    <lineage>
        <taxon>Bacteria</taxon>
        <taxon>Bacillati</taxon>
        <taxon>Actinomycetota</taxon>
        <taxon>Actinomycetes</taxon>
        <taxon>Micrococcales</taxon>
        <taxon>Dermacoccaceae</taxon>
        <taxon>Branchiibius</taxon>
    </lineage>
</organism>
<dbReference type="EMBL" id="UESZ01000001">
    <property type="protein sequence ID" value="SSA35869.1"/>
    <property type="molecule type" value="Genomic_DNA"/>
</dbReference>
<evidence type="ECO:0000259" key="1">
    <source>
        <dbReference type="PROSITE" id="PS50980"/>
    </source>
</evidence>
<protein>
    <submittedName>
        <fullName evidence="3">Acetyl-CoA carboxylase, carboxyltransferase component</fullName>
    </submittedName>
</protein>
<keyword evidence="3" id="KW-0808">Transferase</keyword>
<dbReference type="SUPFAM" id="SSF52096">
    <property type="entry name" value="ClpP/crotonase"/>
    <property type="match status" value="2"/>
</dbReference>
<dbReference type="InterPro" id="IPR034733">
    <property type="entry name" value="AcCoA_carboxyl_beta"/>
</dbReference>
<evidence type="ECO:0000313" key="4">
    <source>
        <dbReference type="Proteomes" id="UP000250028"/>
    </source>
</evidence>
<feature type="domain" description="CoA carboxyltransferase N-terminal" evidence="1">
    <location>
        <begin position="14"/>
        <end position="268"/>
    </location>
</feature>
<dbReference type="InterPro" id="IPR011762">
    <property type="entry name" value="COA_CT_N"/>
</dbReference>
<dbReference type="InterPro" id="IPR011763">
    <property type="entry name" value="COA_CT_C"/>
</dbReference>
<feature type="domain" description="CoA carboxyltransferase C-terminal" evidence="2">
    <location>
        <begin position="269"/>
        <end position="505"/>
    </location>
</feature>
<gene>
    <name evidence="3" type="ORF">SAMN04489750_3244</name>
</gene>
<proteinExistence type="predicted"/>
<dbReference type="InterPro" id="IPR029045">
    <property type="entry name" value="ClpP/crotonase-like_dom_sf"/>
</dbReference>
<dbReference type="Proteomes" id="UP000250028">
    <property type="component" value="Unassembled WGS sequence"/>
</dbReference>
<evidence type="ECO:0000259" key="2">
    <source>
        <dbReference type="PROSITE" id="PS50989"/>
    </source>
</evidence>
<dbReference type="PANTHER" id="PTHR43842">
    <property type="entry name" value="PROPIONYL-COA CARBOXYLASE BETA CHAIN"/>
    <property type="match status" value="1"/>
</dbReference>
<evidence type="ECO:0000313" key="3">
    <source>
        <dbReference type="EMBL" id="SSA35869.1"/>
    </source>
</evidence>
<dbReference type="RefSeq" id="WP_211310269.1">
    <property type="nucleotide sequence ID" value="NZ_QGDN01000001.1"/>
</dbReference>
<dbReference type="PROSITE" id="PS50989">
    <property type="entry name" value="COA_CT_CTER"/>
    <property type="match status" value="1"/>
</dbReference>
<dbReference type="PROSITE" id="PS50980">
    <property type="entry name" value="COA_CT_NTER"/>
    <property type="match status" value="1"/>
</dbReference>
<dbReference type="GO" id="GO:0016740">
    <property type="term" value="F:transferase activity"/>
    <property type="evidence" value="ECO:0007669"/>
    <property type="project" value="UniProtKB-KW"/>
</dbReference>
<dbReference type="PANTHER" id="PTHR43842:SF2">
    <property type="entry name" value="PROPIONYL-COA CARBOXYLASE BETA CHAIN, MITOCHONDRIAL"/>
    <property type="match status" value="1"/>
</dbReference>
<reference evidence="4" key="1">
    <citation type="submission" date="2016-10" db="EMBL/GenBank/DDBJ databases">
        <authorList>
            <person name="Varghese N."/>
            <person name="Submissions S."/>
        </authorList>
    </citation>
    <scope>NUCLEOTIDE SEQUENCE [LARGE SCALE GENOMIC DNA]</scope>
    <source>
        <strain evidence="4">DSM 22951</strain>
    </source>
</reference>
<sequence>MADSPTASADIPEQWRPLLEDLALRQAQALAMGGTERLERLAERGGRDARAWVKLLVDPDSFREIGLLAGSVGDGIEPPRAADGFVAGTARIDGRVVCVGVEDPTVAGGSIGVPGGSKRVRLAMLAAQLHAPLILLLSGAGHRATNPLAPHRPAPHDLQILADLHGVVPVLSVVTGPSAGHGALAAPLSDICVMVRGRGALFSAGPPLVAASIGERVDAQELGGVDVHARESGLVHLVADDAPVAALAVRRVLGYLPGGPVPSTDPAVTAARDLPELLDLIPVDSRRPFDMRPVVQALTDAGSSMELQRDYGVGLLTVLARIGGHAVAIVASQPAVLAGSIDVAAADKATHFIERTGRWGLPLLLLADSPGMLPGSSSERAGILRAGAGFFLAQRRSPVPKIHVTVRKAFGFGSSVFGANPFDHQMRSFAFPGATLGGMPAGVGGATSGADAARREELLAAEGAGPWRFASTGTYDEIIDPRQLRRALIEVLGLPAAAPRAGEPG</sequence>
<keyword evidence="4" id="KW-1185">Reference proteome</keyword>
<dbReference type="GO" id="GO:0004658">
    <property type="term" value="F:propionyl-CoA carboxylase activity"/>
    <property type="evidence" value="ECO:0007669"/>
    <property type="project" value="TreeGrafter"/>
</dbReference>
<name>A0A2Y9A028_9MICO</name>
<accession>A0A2Y9A028</accession>
<dbReference type="InterPro" id="IPR051047">
    <property type="entry name" value="AccD/PCCB"/>
</dbReference>